<dbReference type="Proteomes" id="UP000267821">
    <property type="component" value="Unassembled WGS sequence"/>
</dbReference>
<dbReference type="InParanoid" id="A0A3N4LDK5"/>
<feature type="non-terminal residue" evidence="1">
    <location>
        <position position="139"/>
    </location>
</feature>
<evidence type="ECO:0000313" key="1">
    <source>
        <dbReference type="EMBL" id="RPB19798.1"/>
    </source>
</evidence>
<sequence>SHNHILSLNTSITHCGIQIIHNSRVVVNPPLFVLPHSLKQNPYLLGHHKRCIIISIHHPIFPCCHKTIQKLLFIPLLSQASLIASKHCLMPSSVELLFRCTMNTNFLSWTLIQSMTTNSSSPPVTLSTDTISICRHNCT</sequence>
<name>A0A3N4LDK5_9PEZI</name>
<gene>
    <name evidence="1" type="ORF">L211DRAFT_895939</name>
</gene>
<reference evidence="1 2" key="1">
    <citation type="journal article" date="2018" name="Nat. Ecol. Evol.">
        <title>Pezizomycetes genomes reveal the molecular basis of ectomycorrhizal truffle lifestyle.</title>
        <authorList>
            <person name="Murat C."/>
            <person name="Payen T."/>
            <person name="Noel B."/>
            <person name="Kuo A."/>
            <person name="Morin E."/>
            <person name="Chen J."/>
            <person name="Kohler A."/>
            <person name="Krizsan K."/>
            <person name="Balestrini R."/>
            <person name="Da Silva C."/>
            <person name="Montanini B."/>
            <person name="Hainaut M."/>
            <person name="Levati E."/>
            <person name="Barry K.W."/>
            <person name="Belfiori B."/>
            <person name="Cichocki N."/>
            <person name="Clum A."/>
            <person name="Dockter R.B."/>
            <person name="Fauchery L."/>
            <person name="Guy J."/>
            <person name="Iotti M."/>
            <person name="Le Tacon F."/>
            <person name="Lindquist E.A."/>
            <person name="Lipzen A."/>
            <person name="Malagnac F."/>
            <person name="Mello A."/>
            <person name="Molinier V."/>
            <person name="Miyauchi S."/>
            <person name="Poulain J."/>
            <person name="Riccioni C."/>
            <person name="Rubini A."/>
            <person name="Sitrit Y."/>
            <person name="Splivallo R."/>
            <person name="Traeger S."/>
            <person name="Wang M."/>
            <person name="Zifcakova L."/>
            <person name="Wipf D."/>
            <person name="Zambonelli A."/>
            <person name="Paolocci F."/>
            <person name="Nowrousian M."/>
            <person name="Ottonello S."/>
            <person name="Baldrian P."/>
            <person name="Spatafora J.W."/>
            <person name="Henrissat B."/>
            <person name="Nagy L.G."/>
            <person name="Aury J.M."/>
            <person name="Wincker P."/>
            <person name="Grigoriev I.V."/>
            <person name="Bonfante P."/>
            <person name="Martin F.M."/>
        </authorList>
    </citation>
    <scope>NUCLEOTIDE SEQUENCE [LARGE SCALE GENOMIC DNA]</scope>
    <source>
        <strain evidence="1 2">ATCC MYA-4762</strain>
    </source>
</reference>
<protein>
    <submittedName>
        <fullName evidence="1">Uncharacterized protein</fullName>
    </submittedName>
</protein>
<organism evidence="1 2">
    <name type="scientific">Terfezia boudieri ATCC MYA-4762</name>
    <dbReference type="NCBI Taxonomy" id="1051890"/>
    <lineage>
        <taxon>Eukaryota</taxon>
        <taxon>Fungi</taxon>
        <taxon>Dikarya</taxon>
        <taxon>Ascomycota</taxon>
        <taxon>Pezizomycotina</taxon>
        <taxon>Pezizomycetes</taxon>
        <taxon>Pezizales</taxon>
        <taxon>Pezizaceae</taxon>
        <taxon>Terfezia</taxon>
    </lineage>
</organism>
<proteinExistence type="predicted"/>
<evidence type="ECO:0000313" key="2">
    <source>
        <dbReference type="Proteomes" id="UP000267821"/>
    </source>
</evidence>
<keyword evidence="2" id="KW-1185">Reference proteome</keyword>
<dbReference type="EMBL" id="ML121583">
    <property type="protein sequence ID" value="RPB19798.1"/>
    <property type="molecule type" value="Genomic_DNA"/>
</dbReference>
<accession>A0A3N4LDK5</accession>
<feature type="non-terminal residue" evidence="1">
    <location>
        <position position="1"/>
    </location>
</feature>
<dbReference type="AlphaFoldDB" id="A0A3N4LDK5"/>